<dbReference type="AlphaFoldDB" id="A0A914XIK8"/>
<evidence type="ECO:0000313" key="3">
    <source>
        <dbReference type="WBParaSite" id="PSAMB.scaffold835size40643.g9046.t1"/>
    </source>
</evidence>
<protein>
    <submittedName>
        <fullName evidence="3">Uncharacterized protein</fullName>
    </submittedName>
</protein>
<evidence type="ECO:0000313" key="2">
    <source>
        <dbReference type="Proteomes" id="UP000887566"/>
    </source>
</evidence>
<organism evidence="2 3">
    <name type="scientific">Plectus sambesii</name>
    <dbReference type="NCBI Taxonomy" id="2011161"/>
    <lineage>
        <taxon>Eukaryota</taxon>
        <taxon>Metazoa</taxon>
        <taxon>Ecdysozoa</taxon>
        <taxon>Nematoda</taxon>
        <taxon>Chromadorea</taxon>
        <taxon>Plectida</taxon>
        <taxon>Plectina</taxon>
        <taxon>Plectoidea</taxon>
        <taxon>Plectidae</taxon>
        <taxon>Plectus</taxon>
    </lineage>
</organism>
<feature type="signal peptide" evidence="1">
    <location>
        <begin position="1"/>
        <end position="18"/>
    </location>
</feature>
<dbReference type="Proteomes" id="UP000887566">
    <property type="component" value="Unplaced"/>
</dbReference>
<reference evidence="3" key="1">
    <citation type="submission" date="2022-11" db="UniProtKB">
        <authorList>
            <consortium name="WormBaseParasite"/>
        </authorList>
    </citation>
    <scope>IDENTIFICATION</scope>
</reference>
<keyword evidence="2" id="KW-1185">Reference proteome</keyword>
<accession>A0A914XIK8</accession>
<feature type="chain" id="PRO_5037687625" evidence="1">
    <location>
        <begin position="19"/>
        <end position="48"/>
    </location>
</feature>
<sequence length="48" mass="5061">MSLSVWSLLVVLPAVAFTAPIDSGVIVEGNNDPVGRLLSLSQVAYTFL</sequence>
<name>A0A914XIK8_9BILA</name>
<dbReference type="WBParaSite" id="PSAMB.scaffold835size40643.g9046.t1">
    <property type="protein sequence ID" value="PSAMB.scaffold835size40643.g9046.t1"/>
    <property type="gene ID" value="PSAMB.scaffold835size40643.g9046"/>
</dbReference>
<keyword evidence="1" id="KW-0732">Signal</keyword>
<proteinExistence type="predicted"/>
<evidence type="ECO:0000256" key="1">
    <source>
        <dbReference type="SAM" id="SignalP"/>
    </source>
</evidence>